<feature type="transmembrane region" description="Helical" evidence="1">
    <location>
        <begin position="359"/>
        <end position="384"/>
    </location>
</feature>
<protein>
    <submittedName>
        <fullName evidence="3">Lipase_3 domain-containing protein</fullName>
    </submittedName>
</protein>
<evidence type="ECO:0000313" key="2">
    <source>
        <dbReference type="Proteomes" id="UP000035680"/>
    </source>
</evidence>
<name>A0A0K0FMU4_STRVS</name>
<dbReference type="AlphaFoldDB" id="A0A0K0FMU4"/>
<feature type="transmembrane region" description="Helical" evidence="1">
    <location>
        <begin position="47"/>
        <end position="70"/>
    </location>
</feature>
<keyword evidence="1" id="KW-0472">Membrane</keyword>
<feature type="transmembrane region" description="Helical" evidence="1">
    <location>
        <begin position="142"/>
        <end position="163"/>
    </location>
</feature>
<keyword evidence="1" id="KW-0812">Transmembrane</keyword>
<evidence type="ECO:0000256" key="1">
    <source>
        <dbReference type="SAM" id="Phobius"/>
    </source>
</evidence>
<evidence type="ECO:0000313" key="3">
    <source>
        <dbReference type="WBParaSite" id="SVE_1032300.1"/>
    </source>
</evidence>
<keyword evidence="2" id="KW-1185">Reference proteome</keyword>
<feature type="transmembrane region" description="Helical" evidence="1">
    <location>
        <begin position="82"/>
        <end position="104"/>
    </location>
</feature>
<accession>A0A0K0FMU4</accession>
<dbReference type="Proteomes" id="UP000035680">
    <property type="component" value="Unassembled WGS sequence"/>
</dbReference>
<keyword evidence="1" id="KW-1133">Transmembrane helix</keyword>
<reference evidence="3" key="2">
    <citation type="submission" date="2015-08" db="UniProtKB">
        <authorList>
            <consortium name="WormBaseParasite"/>
        </authorList>
    </citation>
    <scope>IDENTIFICATION</scope>
</reference>
<proteinExistence type="predicted"/>
<organism evidence="2 3">
    <name type="scientific">Strongyloides venezuelensis</name>
    <name type="common">Threadworm</name>
    <dbReference type="NCBI Taxonomy" id="75913"/>
    <lineage>
        <taxon>Eukaryota</taxon>
        <taxon>Metazoa</taxon>
        <taxon>Ecdysozoa</taxon>
        <taxon>Nematoda</taxon>
        <taxon>Chromadorea</taxon>
        <taxon>Rhabditida</taxon>
        <taxon>Tylenchina</taxon>
        <taxon>Panagrolaimomorpha</taxon>
        <taxon>Strongyloidoidea</taxon>
        <taxon>Strongyloididae</taxon>
        <taxon>Strongyloides</taxon>
    </lineage>
</organism>
<feature type="transmembrane region" description="Helical" evidence="1">
    <location>
        <begin position="175"/>
        <end position="199"/>
    </location>
</feature>
<reference evidence="2" key="1">
    <citation type="submission" date="2014-07" db="EMBL/GenBank/DDBJ databases">
        <authorList>
            <person name="Martin A.A"/>
            <person name="De Silva N."/>
        </authorList>
    </citation>
    <scope>NUCLEOTIDE SEQUENCE</scope>
</reference>
<dbReference type="WBParaSite" id="SVE_1032300.1">
    <property type="protein sequence ID" value="SVE_1032300.1"/>
    <property type="gene ID" value="SVE_1032300"/>
</dbReference>
<feature type="transmembrane region" description="Helical" evidence="1">
    <location>
        <begin position="309"/>
        <end position="332"/>
    </location>
</feature>
<sequence>MSLYSKTSSTNMPNTNILSLMNTLYKSGFAMQSPTSPNLDSRTMHTLYAFSFIIYSTNCIVDWLHVYCVLRGHVTSFPLETWVVVILTSSVVAGTMLTALLMMLCVENAFAQRVHVSPYRSGFAVICEALIEWIQAFNNFRVAYLIVILHDFPVTFINFFFLTSCRCSGPDTWKWSILLSSLTSFISLSWRLIMLYFAYNNLICGKKKTKKNSLPVKKWTPIRYFKNLIKSCVDDQRLREFDETWPIRFAINKVYFKEIINEETKIVYWCTKIKEVKDGFFEKFKLCIGNGAGYLVIYLKSFFLQFFKLFACFIIALILYFSYTVIFFIPLINHYCCTKNSLNHRHRCSKTFVKMCTFFYHYLTLTFSFFLAVTLLSMNLSLLLSPHAIGSNTAIPEISQFCLEVNITQKTIHPILKPSHANWYFWFKDKSYLNNNDNTICKSVYENNPTNLGLFRQLAGPWQTRFFTDDSNILTISTFLQSNYSDRQNPKHIISFDFGLILINRENKASCLRRETSGWNFIQELNELGWPFFTACRSTITFSPRIQKAYAASRGRTCDLGLIRPTL</sequence>